<keyword evidence="1" id="KW-0732">Signal</keyword>
<dbReference type="GeneID" id="19962206"/>
<dbReference type="PANTHER" id="PTHR10000">
    <property type="entry name" value="PHOSPHOSERINE PHOSPHATASE"/>
    <property type="match status" value="1"/>
</dbReference>
<dbReference type="GO" id="GO:0000287">
    <property type="term" value="F:magnesium ion binding"/>
    <property type="evidence" value="ECO:0007669"/>
    <property type="project" value="TreeGrafter"/>
</dbReference>
<dbReference type="NCBIfam" id="TIGR00099">
    <property type="entry name" value="Cof-subfamily"/>
    <property type="match status" value="1"/>
</dbReference>
<name>A0A081IBA9_PLAVN</name>
<accession>A0A081IBA9</accession>
<dbReference type="InterPro" id="IPR000150">
    <property type="entry name" value="Cof"/>
</dbReference>
<dbReference type="EMBL" id="KL446953">
    <property type="protein sequence ID" value="KEG00967.1"/>
    <property type="molecule type" value="Genomic_DNA"/>
</dbReference>
<protein>
    <recommendedName>
        <fullName evidence="4">Haloacid dehalogenase-like hydrolase</fullName>
    </recommendedName>
</protein>
<proteinExistence type="predicted"/>
<evidence type="ECO:0000313" key="3">
    <source>
        <dbReference type="Proteomes" id="UP000030681"/>
    </source>
</evidence>
<dbReference type="OrthoDB" id="370569at2759"/>
<dbReference type="RefSeq" id="XP_008625865.2">
    <property type="nucleotide sequence ID" value="XM_008627643.2"/>
</dbReference>
<feature type="signal peptide" evidence="1">
    <location>
        <begin position="1"/>
        <end position="20"/>
    </location>
</feature>
<dbReference type="InterPro" id="IPR036412">
    <property type="entry name" value="HAD-like_sf"/>
</dbReference>
<dbReference type="GO" id="GO:0016791">
    <property type="term" value="F:phosphatase activity"/>
    <property type="evidence" value="ECO:0007669"/>
    <property type="project" value="TreeGrafter"/>
</dbReference>
<feature type="chain" id="PRO_5001758207" description="Haloacid dehalogenase-like hydrolase" evidence="1">
    <location>
        <begin position="21"/>
        <end position="366"/>
    </location>
</feature>
<dbReference type="Gene3D" id="3.30.1240.10">
    <property type="match status" value="1"/>
</dbReference>
<dbReference type="KEGG" id="pvv:PVVCY_0900170"/>
<dbReference type="InterPro" id="IPR023214">
    <property type="entry name" value="HAD_sf"/>
</dbReference>
<dbReference type="SUPFAM" id="SSF56784">
    <property type="entry name" value="HAD-like"/>
    <property type="match status" value="1"/>
</dbReference>
<organism evidence="2 3">
    <name type="scientific">Plasmodium vinckei vinckei</name>
    <dbReference type="NCBI Taxonomy" id="54757"/>
    <lineage>
        <taxon>Eukaryota</taxon>
        <taxon>Sar</taxon>
        <taxon>Alveolata</taxon>
        <taxon>Apicomplexa</taxon>
        <taxon>Aconoidasida</taxon>
        <taxon>Haemosporida</taxon>
        <taxon>Plasmodiidae</taxon>
        <taxon>Plasmodium</taxon>
        <taxon>Plasmodium (Vinckeia)</taxon>
    </lineage>
</organism>
<dbReference type="Pfam" id="PF08282">
    <property type="entry name" value="Hydrolase_3"/>
    <property type="match status" value="1"/>
</dbReference>
<evidence type="ECO:0000313" key="2">
    <source>
        <dbReference type="EMBL" id="KEG00967.1"/>
    </source>
</evidence>
<evidence type="ECO:0008006" key="4">
    <source>
        <dbReference type="Google" id="ProtNLM"/>
    </source>
</evidence>
<dbReference type="SFLD" id="SFLDG01140">
    <property type="entry name" value="C2.B:_Phosphomannomutase_and_P"/>
    <property type="match status" value="1"/>
</dbReference>
<dbReference type="SFLD" id="SFLDG01144">
    <property type="entry name" value="C2.B.4:_PGP_Like"/>
    <property type="match status" value="1"/>
</dbReference>
<dbReference type="SFLD" id="SFLDS00003">
    <property type="entry name" value="Haloacid_Dehalogenase"/>
    <property type="match status" value="1"/>
</dbReference>
<gene>
    <name evidence="2" type="ORF">YYE_04000</name>
</gene>
<dbReference type="Proteomes" id="UP000030681">
    <property type="component" value="Unassembled WGS sequence"/>
</dbReference>
<dbReference type="GO" id="GO:0005829">
    <property type="term" value="C:cytosol"/>
    <property type="evidence" value="ECO:0007669"/>
    <property type="project" value="TreeGrafter"/>
</dbReference>
<dbReference type="AlphaFoldDB" id="A0A081IBA9"/>
<evidence type="ECO:0000256" key="1">
    <source>
        <dbReference type="SAM" id="SignalP"/>
    </source>
</evidence>
<dbReference type="PROSITE" id="PS01228">
    <property type="entry name" value="COF_1"/>
    <property type="match status" value="1"/>
</dbReference>
<dbReference type="NCBIfam" id="TIGR01484">
    <property type="entry name" value="HAD-SF-IIB"/>
    <property type="match status" value="1"/>
</dbReference>
<dbReference type="PANTHER" id="PTHR10000:SF8">
    <property type="entry name" value="HAD SUPERFAMILY HYDROLASE-LIKE, TYPE 3"/>
    <property type="match status" value="1"/>
</dbReference>
<dbReference type="InterPro" id="IPR006379">
    <property type="entry name" value="HAD-SF_hydro_IIB"/>
</dbReference>
<dbReference type="Gene3D" id="3.40.50.1000">
    <property type="entry name" value="HAD superfamily/HAD-like"/>
    <property type="match status" value="1"/>
</dbReference>
<reference evidence="2 3" key="1">
    <citation type="submission" date="2013-02" db="EMBL/GenBank/DDBJ databases">
        <title>The Genome Sequence of Plasmodium vinckei vinckei.</title>
        <authorList>
            <consortium name="The Broad Institute Genome Sequencing Platform"/>
            <consortium name="The Broad Institute Genome Sequencing Center for Infectious Disease"/>
            <person name="Neafsey D."/>
            <person name="Cheeseman I."/>
            <person name="Volkman S."/>
            <person name="Adams J."/>
            <person name="Walker B."/>
            <person name="Young S.K."/>
            <person name="Zeng Q."/>
            <person name="Gargeya S."/>
            <person name="Fitzgerald M."/>
            <person name="Haas B."/>
            <person name="Abouelleil A."/>
            <person name="Alvarado L."/>
            <person name="Arachchi H.M."/>
            <person name="Berlin A.M."/>
            <person name="Chapman S.B."/>
            <person name="Dewar J."/>
            <person name="Goldberg J."/>
            <person name="Griggs A."/>
            <person name="Gujja S."/>
            <person name="Hansen M."/>
            <person name="Howarth C."/>
            <person name="Imamovic A."/>
            <person name="Larimer J."/>
            <person name="McCowan C."/>
            <person name="Murphy C."/>
            <person name="Neiman D."/>
            <person name="Pearson M."/>
            <person name="Priest M."/>
            <person name="Roberts A."/>
            <person name="Saif S."/>
            <person name="Shea T."/>
            <person name="Sisk P."/>
            <person name="Sykes S."/>
            <person name="Wortman J."/>
            <person name="Nusbaum C."/>
            <person name="Birren B."/>
        </authorList>
    </citation>
    <scope>NUCLEOTIDE SEQUENCE [LARGE SCALE GENOMIC DNA]</scope>
    <source>
        <strain evidence="3">vinckei</strain>
    </source>
</reference>
<sequence length="366" mass="41571">MNPKLIQMSSSLLLMCLCEAHSNEKKNNNGFMITKSNRFLSELENNEVGVEGYEDQPIYKEQPVYEDQSNYEDQPNHEVFAIRDKNGKPVDKNNLKNNVKIIFSDLDGTLLNDDHKVSKLNIESLAKAQNKGIKVVIATGRPLFSANYLIGEDMKKNNLSLMPGIYLNACTTYGPNGDIIIDNYINKKLIMDIYNFSKENNLVNRMVWYSSKKTYTVEMNEYIDQYLTLEPIIPDIIDEETLKNTKIYKILISLNEENLSSVFKMYQDKFSDQISVSNPIGTYVELFHYNTNKFEGVKKLCKYFDISLNDALAIGDGDNDIEMLQGVGTSIAVQNAPSETKKSAKYVAPSNNDDAVYHALRTFCGI</sequence>